<keyword evidence="1" id="KW-0346">Stress response</keyword>
<dbReference type="InterPro" id="IPR008978">
    <property type="entry name" value="HSP20-like_chaperone"/>
</dbReference>
<accession>A0A382KGR9</accession>
<dbReference type="Gene3D" id="2.60.40.790">
    <property type="match status" value="1"/>
</dbReference>
<organism evidence="3">
    <name type="scientific">marine metagenome</name>
    <dbReference type="NCBI Taxonomy" id="408172"/>
    <lineage>
        <taxon>unclassified sequences</taxon>
        <taxon>metagenomes</taxon>
        <taxon>ecological metagenomes</taxon>
    </lineage>
</organism>
<name>A0A382KGR9_9ZZZZ</name>
<evidence type="ECO:0000313" key="3">
    <source>
        <dbReference type="EMBL" id="SVC22795.1"/>
    </source>
</evidence>
<feature type="domain" description="SHSP" evidence="2">
    <location>
        <begin position="27"/>
        <end position="136"/>
    </location>
</feature>
<reference evidence="3" key="1">
    <citation type="submission" date="2018-05" db="EMBL/GenBank/DDBJ databases">
        <authorList>
            <person name="Lanie J.A."/>
            <person name="Ng W.-L."/>
            <person name="Kazmierczak K.M."/>
            <person name="Andrzejewski T.M."/>
            <person name="Davidsen T.M."/>
            <person name="Wayne K.J."/>
            <person name="Tettelin H."/>
            <person name="Glass J.I."/>
            <person name="Rusch D."/>
            <person name="Podicherti R."/>
            <person name="Tsui H.-C.T."/>
            <person name="Winkler M.E."/>
        </authorList>
    </citation>
    <scope>NUCLEOTIDE SEQUENCE</scope>
</reference>
<dbReference type="PROSITE" id="PS01031">
    <property type="entry name" value="SHSP"/>
    <property type="match status" value="1"/>
</dbReference>
<dbReference type="EMBL" id="UINC01080135">
    <property type="protein sequence ID" value="SVC22795.1"/>
    <property type="molecule type" value="Genomic_DNA"/>
</dbReference>
<dbReference type="CDD" id="cd06470">
    <property type="entry name" value="ACD_IbpA-B_like"/>
    <property type="match status" value="1"/>
</dbReference>
<gene>
    <name evidence="3" type="ORF">METZ01_LOCUS275649</name>
</gene>
<dbReference type="PANTHER" id="PTHR47062">
    <property type="match status" value="1"/>
</dbReference>
<proteinExistence type="predicted"/>
<evidence type="ECO:0000259" key="2">
    <source>
        <dbReference type="PROSITE" id="PS01031"/>
    </source>
</evidence>
<dbReference type="InterPro" id="IPR037913">
    <property type="entry name" value="ACD_IbpA/B"/>
</dbReference>
<dbReference type="InterPro" id="IPR002068">
    <property type="entry name" value="A-crystallin/Hsp20_dom"/>
</dbReference>
<dbReference type="SUPFAM" id="SSF49764">
    <property type="entry name" value="HSP20-like chaperones"/>
    <property type="match status" value="1"/>
</dbReference>
<dbReference type="PANTHER" id="PTHR47062:SF1">
    <property type="entry name" value="SMALL HEAT SHOCK PROTEIN IBPA"/>
    <property type="match status" value="1"/>
</dbReference>
<sequence length="155" mass="17195">MNRMTAFNSPLLLGFDHFEQLLDRVAKSANDGYPPYNIERIAENGLRITLAVAGFAREDLQISAEENQLIVRGRQTDDEERVYIHRGIAARQFQRSFVLAEGIEISGASLDNGLLHIDLVRPQPEVVSRIIDIAAGPPKNQGKMAVTDDRGRAGQ</sequence>
<dbReference type="AlphaFoldDB" id="A0A382KGR9"/>
<evidence type="ECO:0000256" key="1">
    <source>
        <dbReference type="ARBA" id="ARBA00023016"/>
    </source>
</evidence>
<dbReference type="Pfam" id="PF00011">
    <property type="entry name" value="HSP20"/>
    <property type="match status" value="1"/>
</dbReference>
<protein>
    <recommendedName>
        <fullName evidence="2">SHSP domain-containing protein</fullName>
    </recommendedName>
</protein>